<keyword evidence="5" id="KW-1185">Reference proteome</keyword>
<accession>A0A812XHL1</accession>
<dbReference type="Pfam" id="PF00644">
    <property type="entry name" value="PARP"/>
    <property type="match status" value="1"/>
</dbReference>
<keyword evidence="1" id="KW-0520">NAD</keyword>
<gene>
    <name evidence="4" type="primary">GIP</name>
    <name evidence="4" type="ORF">SPIL2461_LOCUS21488</name>
</gene>
<dbReference type="GO" id="GO:0005634">
    <property type="term" value="C:nucleus"/>
    <property type="evidence" value="ECO:0007669"/>
    <property type="project" value="TreeGrafter"/>
</dbReference>
<dbReference type="PANTHER" id="PTHR45740:SF2">
    <property type="entry name" value="POLY [ADP-RIBOSE] POLYMERASE"/>
    <property type="match status" value="1"/>
</dbReference>
<dbReference type="Gene3D" id="3.90.228.10">
    <property type="match status" value="1"/>
</dbReference>
<dbReference type="InterPro" id="IPR012317">
    <property type="entry name" value="Poly(ADP-ribose)pol_cat_dom"/>
</dbReference>
<feature type="compositionally biased region" description="Polar residues" evidence="2">
    <location>
        <begin position="1227"/>
        <end position="1237"/>
    </location>
</feature>
<evidence type="ECO:0000313" key="5">
    <source>
        <dbReference type="Proteomes" id="UP000649617"/>
    </source>
</evidence>
<dbReference type="GO" id="GO:1990404">
    <property type="term" value="F:NAD+-protein mono-ADP-ribosyltransferase activity"/>
    <property type="evidence" value="ECO:0007669"/>
    <property type="project" value="TreeGrafter"/>
</dbReference>
<feature type="compositionally biased region" description="Basic and acidic residues" evidence="2">
    <location>
        <begin position="1333"/>
        <end position="1353"/>
    </location>
</feature>
<dbReference type="GO" id="GO:0003950">
    <property type="term" value="F:NAD+ poly-ADP-ribosyltransferase activity"/>
    <property type="evidence" value="ECO:0007669"/>
    <property type="project" value="UniProtKB-UniRule"/>
</dbReference>
<keyword evidence="1" id="KW-0808">Transferase</keyword>
<feature type="region of interest" description="Disordered" evidence="2">
    <location>
        <begin position="525"/>
        <end position="560"/>
    </location>
</feature>
<dbReference type="OrthoDB" id="9514740at2759"/>
<evidence type="ECO:0000256" key="2">
    <source>
        <dbReference type="SAM" id="MobiDB-lite"/>
    </source>
</evidence>
<dbReference type="Proteomes" id="UP000649617">
    <property type="component" value="Unassembled WGS sequence"/>
</dbReference>
<evidence type="ECO:0000259" key="3">
    <source>
        <dbReference type="PROSITE" id="PS51059"/>
    </source>
</evidence>
<dbReference type="InterPro" id="IPR051712">
    <property type="entry name" value="ARTD-AVP"/>
</dbReference>
<feature type="domain" description="PARP catalytic" evidence="3">
    <location>
        <begin position="1394"/>
        <end position="1652"/>
    </location>
</feature>
<dbReference type="EMBL" id="CAJNIZ010046309">
    <property type="protein sequence ID" value="CAE7744940.1"/>
    <property type="molecule type" value="Genomic_DNA"/>
</dbReference>
<evidence type="ECO:0000313" key="4">
    <source>
        <dbReference type="EMBL" id="CAE7744940.1"/>
    </source>
</evidence>
<evidence type="ECO:0000256" key="1">
    <source>
        <dbReference type="RuleBase" id="RU362114"/>
    </source>
</evidence>
<feature type="compositionally biased region" description="Basic and acidic residues" evidence="2">
    <location>
        <begin position="424"/>
        <end position="441"/>
    </location>
</feature>
<dbReference type="PROSITE" id="PS51059">
    <property type="entry name" value="PARP_CATALYTIC"/>
    <property type="match status" value="1"/>
</dbReference>
<protein>
    <recommendedName>
        <fullName evidence="1">Poly [ADP-ribose] polymerase</fullName>
        <shortName evidence="1">PARP</shortName>
        <ecNumber evidence="1">2.4.2.-</ecNumber>
    </recommendedName>
</protein>
<feature type="region of interest" description="Disordered" evidence="2">
    <location>
        <begin position="1181"/>
        <end position="1240"/>
    </location>
</feature>
<feature type="compositionally biased region" description="Basic residues" evidence="2">
    <location>
        <begin position="135"/>
        <end position="144"/>
    </location>
</feature>
<sequence>MNLTGFLECGYACYTMVQELIDANAVIYLDPQKMITRSQEVGKEKRGKELVLVQDSKLSVRDPVSRERCAIQNELQLFQAMQRRSLALDLMHVASYEVSEQWRQYLMDCMLQPALTADPTVLFHLLPLPLQGPKGRGRGKTGNKRKGDNKEPASSSNLQDRLPDELKNIPWHSGTSQCEPKISVTCAFLNQVVRSLRPDFEYSSISLFQDIRAGVHKDSKNAKVDNLLIPISDFEEGGLWVEGPGTDIQVVDGTPLTGTNMSVRPYLQFPAYSQHHCTLPWKGTRLVLVAFSVDRLRSINPRDHEVLQSTGFPLPKHLLQTSTCAPPPEPASVAPKTEEFLQRLRSRVSGKSCKDLVFIEIFAGSAGLCRALKQCGYSQSLAVDKVLEHSQEILPEADHTDLADTYMSVFAEQPAQTDTWSKLQESRSDVPPRTSSRKEDQSNPDDMEMDHPPQLLPQDHPPRESGLVDLPPIPEEEDQEQKRLTHPILLQVLQYLLLHLFQTSRAPWHRLPRRLLSPRRPSTIQVDEATGGSWPFGPARQSPETPRPTPYPFVDQPPSLPRPPTSTYFMEAMDENDRVRLWRNKAYNRWEPIATSKEKFHLKDSAATFSSSERLFFITKKKVSPGEVIFKDLPEKFKKIFRKSRNKEIDSLLKSGAIKILSVKESREFAEKFPDYVLTSRYVDRWKPTGDSSVLPEHWDPETYVWEGINAAEPKSRWCVVGWRDPHIHEIERAAPTPLTSSLYVFCQLSATRHWHGFAKDAKTAFLLAKPTTRRQRLACRMPSDESFPRYEAEQLILLLTEVYGLVSGPARTFINDPEEQVTVYGQTYHRTRGIIVIEVDDLLEAGSSEHRAKMKWLESKLKFGKVVELMGVKEGTGYAGRKIRQLSDFSYTFSMDEYVRDRLKFIRFERKILKKDALNTRLTADEEQQLRGALAPLNWASREGRPDGSAAASIYAGSFPEIRHLLIADSSFDPSGKVKPQHGYIQAVTTPDLNAGKIAPISWISWTSRKLRRKAGNTLLCESIAMSTALGAMEKQIAFWKSITQSHFNPRSIAVSDDAALGLRGPGTVIASEAAGYSDPLTVAITDAKSLFDGANTEQAQGEDSRSALEIAIIQESLAQCQGRLRWVPHNHNPSDALTKTESAHREPLLRMMQNNALRIELEETIISREKQSEHRKKVVETATREPSPASISPSVTEAEVARKRPISAHSKVVVRSKSKELPSANGANETATKAQQADELTRLRAANAELLKQLEDKEREARAAAQERSSLERRCKELEGVPQQLHAEQERTAVLSAELAELAEALAEQTKLREALATRCQSLEKQLSSEVRKVGWGGEEREEREANKDPRPATSQSVNSGTLISFESAASHASLIYCSSANSLRSVAEWVFPLQNRILPPEKTYDRQLLAPSDPRRQWLEEYIQGSLASHRKMYDSEEWCSPPQIEIIRISEVFNPIVNNAYYQQLSQMQEVWGTDRHPVPEMSRAIPIRTAWDRNRMNEVLLFHGCKWDSLFGILREGFDPRLGGINTGAAFGIGCYFTTVSSKADAYTERWEEWEGRPNCEIPADLRCLLVARVALGEIFELRDADASLRRPPTGAAEVRCDSVLGVPRSRGGCVDYDEFVIYKQAQATPQFIVDYKHLDCCTCRSCMHGIA</sequence>
<feature type="region of interest" description="Disordered" evidence="2">
    <location>
        <begin position="1333"/>
        <end position="1361"/>
    </location>
</feature>
<keyword evidence="1" id="KW-0328">Glycosyltransferase</keyword>
<dbReference type="SUPFAM" id="SSF56399">
    <property type="entry name" value="ADP-ribosylation"/>
    <property type="match status" value="1"/>
</dbReference>
<feature type="region of interest" description="Disordered" evidence="2">
    <location>
        <begin position="132"/>
        <end position="162"/>
    </location>
</feature>
<organism evidence="4 5">
    <name type="scientific">Symbiodinium pilosum</name>
    <name type="common">Dinoflagellate</name>
    <dbReference type="NCBI Taxonomy" id="2952"/>
    <lineage>
        <taxon>Eukaryota</taxon>
        <taxon>Sar</taxon>
        <taxon>Alveolata</taxon>
        <taxon>Dinophyceae</taxon>
        <taxon>Suessiales</taxon>
        <taxon>Symbiodiniaceae</taxon>
        <taxon>Symbiodinium</taxon>
    </lineage>
</organism>
<proteinExistence type="predicted"/>
<dbReference type="PANTHER" id="PTHR45740">
    <property type="entry name" value="POLY [ADP-RIBOSE] POLYMERASE"/>
    <property type="match status" value="1"/>
</dbReference>
<comment type="caution">
    <text evidence="4">The sequence shown here is derived from an EMBL/GenBank/DDBJ whole genome shotgun (WGS) entry which is preliminary data.</text>
</comment>
<feature type="region of interest" description="Disordered" evidence="2">
    <location>
        <begin position="416"/>
        <end position="481"/>
    </location>
</feature>
<dbReference type="EC" id="2.4.2.-" evidence="1"/>
<reference evidence="4" key="1">
    <citation type="submission" date="2021-02" db="EMBL/GenBank/DDBJ databases">
        <authorList>
            <person name="Dougan E. K."/>
            <person name="Rhodes N."/>
            <person name="Thang M."/>
            <person name="Chan C."/>
        </authorList>
    </citation>
    <scope>NUCLEOTIDE SEQUENCE</scope>
</reference>
<name>A0A812XHL1_SYMPI</name>